<evidence type="ECO:0000313" key="2">
    <source>
        <dbReference type="Proteomes" id="UP001595616"/>
    </source>
</evidence>
<evidence type="ECO:0000313" key="1">
    <source>
        <dbReference type="EMBL" id="MFC3812834.1"/>
    </source>
</evidence>
<keyword evidence="2" id="KW-1185">Reference proteome</keyword>
<organism evidence="1 2">
    <name type="scientific">Lacihabitans lacunae</name>
    <dbReference type="NCBI Taxonomy" id="1028214"/>
    <lineage>
        <taxon>Bacteria</taxon>
        <taxon>Pseudomonadati</taxon>
        <taxon>Bacteroidota</taxon>
        <taxon>Cytophagia</taxon>
        <taxon>Cytophagales</taxon>
        <taxon>Leadbetterellaceae</taxon>
        <taxon>Lacihabitans</taxon>
    </lineage>
</organism>
<name>A0ABV7Z061_9BACT</name>
<evidence type="ECO:0008006" key="3">
    <source>
        <dbReference type="Google" id="ProtNLM"/>
    </source>
</evidence>
<sequence length="578" mass="67683">MKFLRIILLSLFTTVLIFLNSCLPKGQISVSNHNEIRSVYEPKFGRKLKAEKDIYKWIRKKYKKPFYIVQYFYSNNRKYIEKFTVIPKSNFENYIFKSISDINIFDRCLVKDLEKQLYFEKSFTSNFRQLSFDELIVLYSYESTTFNKSSKNRLAVNNQSIVEDYLIKESTSFSQLETLLKNLPHLNNSELLANKYFAKINSLETAIAFYKSFCKNDSDIKKQYDEKLTKVLFNYTDSFSKLTNLVSQIDALRSSSELSKKMLKSIKTVDEALTYYDVFKSVAKHQGDVSEAGQKAIELAKDINSLGKIFNKYTSLDIQFSAQLMAKLYLNTPNDYISYFNSFGRNSIFENYLIETINSTIPSYSKKSLLKSLIKHYTGWEIEPKKSFKLKYLVPANTVCVFTFTGVPSKFKIEQESNYYTLNLHYFVSVAEDGNSKRAGCNKSIFKAAGDGLVLSKLRRVSELKNKDFNIYYLKKSSQDRLIDFSFLNEHSYKDLRFSIHFFEGEDNLKLRGYSDRWYDCDYRGRLSEYNYLSEKEREMSENEFLRDILCNILDLYHAFDYNGKANLKEGFLGAIDL</sequence>
<comment type="caution">
    <text evidence="1">The sequence shown here is derived from an EMBL/GenBank/DDBJ whole genome shotgun (WGS) entry which is preliminary data.</text>
</comment>
<dbReference type="RefSeq" id="WP_379839740.1">
    <property type="nucleotide sequence ID" value="NZ_JBHRYQ010000001.1"/>
</dbReference>
<gene>
    <name evidence="1" type="ORF">ACFOOI_19375</name>
</gene>
<dbReference type="EMBL" id="JBHRYQ010000001">
    <property type="protein sequence ID" value="MFC3812834.1"/>
    <property type="molecule type" value="Genomic_DNA"/>
</dbReference>
<accession>A0ABV7Z061</accession>
<dbReference type="Proteomes" id="UP001595616">
    <property type="component" value="Unassembled WGS sequence"/>
</dbReference>
<protein>
    <recommendedName>
        <fullName evidence="3">Lipoprotein</fullName>
    </recommendedName>
</protein>
<reference evidence="2" key="1">
    <citation type="journal article" date="2019" name="Int. J. Syst. Evol. Microbiol.">
        <title>The Global Catalogue of Microorganisms (GCM) 10K type strain sequencing project: providing services to taxonomists for standard genome sequencing and annotation.</title>
        <authorList>
            <consortium name="The Broad Institute Genomics Platform"/>
            <consortium name="The Broad Institute Genome Sequencing Center for Infectious Disease"/>
            <person name="Wu L."/>
            <person name="Ma J."/>
        </authorList>
    </citation>
    <scope>NUCLEOTIDE SEQUENCE [LARGE SCALE GENOMIC DNA]</scope>
    <source>
        <strain evidence="2">CECT 7956</strain>
    </source>
</reference>
<proteinExistence type="predicted"/>